<evidence type="ECO:0000313" key="2">
    <source>
        <dbReference type="Proteomes" id="UP001603857"/>
    </source>
</evidence>
<organism evidence="1 2">
    <name type="scientific">Flemingia macrophylla</name>
    <dbReference type="NCBI Taxonomy" id="520843"/>
    <lineage>
        <taxon>Eukaryota</taxon>
        <taxon>Viridiplantae</taxon>
        <taxon>Streptophyta</taxon>
        <taxon>Embryophyta</taxon>
        <taxon>Tracheophyta</taxon>
        <taxon>Spermatophyta</taxon>
        <taxon>Magnoliopsida</taxon>
        <taxon>eudicotyledons</taxon>
        <taxon>Gunneridae</taxon>
        <taxon>Pentapetalae</taxon>
        <taxon>rosids</taxon>
        <taxon>fabids</taxon>
        <taxon>Fabales</taxon>
        <taxon>Fabaceae</taxon>
        <taxon>Papilionoideae</taxon>
        <taxon>50 kb inversion clade</taxon>
        <taxon>NPAAA clade</taxon>
        <taxon>indigoferoid/millettioid clade</taxon>
        <taxon>Phaseoleae</taxon>
        <taxon>Flemingia</taxon>
    </lineage>
</organism>
<comment type="caution">
    <text evidence="1">The sequence shown here is derived from an EMBL/GenBank/DDBJ whole genome shotgun (WGS) entry which is preliminary data.</text>
</comment>
<dbReference type="AlphaFoldDB" id="A0ABD1L2S0"/>
<name>A0ABD1L2S0_9FABA</name>
<keyword evidence="2" id="KW-1185">Reference proteome</keyword>
<accession>A0ABD1L2S0</accession>
<gene>
    <name evidence="1" type="ORF">Fmac_031691</name>
</gene>
<reference evidence="1 2" key="1">
    <citation type="submission" date="2024-08" db="EMBL/GenBank/DDBJ databases">
        <title>Insights into the chromosomal genome structure of Flemingia macrophylla.</title>
        <authorList>
            <person name="Ding Y."/>
            <person name="Zhao Y."/>
            <person name="Bi W."/>
            <person name="Wu M."/>
            <person name="Zhao G."/>
            <person name="Gong Y."/>
            <person name="Li W."/>
            <person name="Zhang P."/>
        </authorList>
    </citation>
    <scope>NUCLEOTIDE SEQUENCE [LARGE SCALE GENOMIC DNA]</scope>
    <source>
        <strain evidence="1">DYQJB</strain>
        <tissue evidence="1">Leaf</tissue>
    </source>
</reference>
<proteinExistence type="predicted"/>
<protein>
    <submittedName>
        <fullName evidence="1">Uncharacterized protein</fullName>
    </submittedName>
</protein>
<dbReference type="EMBL" id="JBGMDY010000011">
    <property type="protein sequence ID" value="KAL2317815.1"/>
    <property type="molecule type" value="Genomic_DNA"/>
</dbReference>
<dbReference type="Proteomes" id="UP001603857">
    <property type="component" value="Unassembled WGS sequence"/>
</dbReference>
<evidence type="ECO:0000313" key="1">
    <source>
        <dbReference type="EMBL" id="KAL2317815.1"/>
    </source>
</evidence>
<sequence length="146" mass="16264">MRPPHPLLPRSAYPDSFDKTLVPQFPNTKRNAHLVLLGQLLCLRHGHSLRRNVINRLRQWRRRSRLSGGCGREGANLAALALASATSSEESRRRPIRAPTGAISLLETMMAARMPSDSSDVHVNLIKFNNDDVVTLGESVAFEFDP</sequence>